<feature type="region of interest" description="Disordered" evidence="7">
    <location>
        <begin position="1"/>
        <end position="87"/>
    </location>
</feature>
<evidence type="ECO:0000256" key="3">
    <source>
        <dbReference type="ARBA" id="ARBA00022692"/>
    </source>
</evidence>
<organism evidence="9 10">
    <name type="scientific">Bodo saltans</name>
    <name type="common">Flagellated protozoan</name>
    <dbReference type="NCBI Taxonomy" id="75058"/>
    <lineage>
        <taxon>Eukaryota</taxon>
        <taxon>Discoba</taxon>
        <taxon>Euglenozoa</taxon>
        <taxon>Kinetoplastea</taxon>
        <taxon>Metakinetoplastina</taxon>
        <taxon>Eubodonida</taxon>
        <taxon>Bodonidae</taxon>
        <taxon>Bodo</taxon>
    </lineage>
</organism>
<dbReference type="VEuPathDB" id="TriTrypDB:BSAL_63110"/>
<dbReference type="Gene3D" id="1.20.1080.10">
    <property type="entry name" value="Glycerol uptake facilitator protein"/>
    <property type="match status" value="1"/>
</dbReference>
<evidence type="ECO:0000313" key="9">
    <source>
        <dbReference type="EMBL" id="CUF50619.1"/>
    </source>
</evidence>
<feature type="compositionally biased region" description="Polar residues" evidence="7">
    <location>
        <begin position="70"/>
        <end position="83"/>
    </location>
</feature>
<dbReference type="SUPFAM" id="SSF81338">
    <property type="entry name" value="Aquaporin-like"/>
    <property type="match status" value="1"/>
</dbReference>
<dbReference type="PRINTS" id="PR00783">
    <property type="entry name" value="MINTRINSICP"/>
</dbReference>
<feature type="transmembrane region" description="Helical" evidence="8">
    <location>
        <begin position="194"/>
        <end position="215"/>
    </location>
</feature>
<sequence length="351" mass="36784">MSQPDPVELKDLSPLEDDVESPVVGGGVVQAMKSVGENPSAVKRAEEIRTPARGPAGSSNPGTPGMPLPRTNSTVSNATSAQNDRLRQQREAALRSVRGEFDFLAVPDWVVLHPLLGAYLAEGIGTFAFVLTIALVQVNNVNLYNNVDTNMTCLPIGMMLMCMVFTFGYVSGGHFNPAVTIACALARKIDFKRAVGYIISQVGAAFGAGLVAMIVKGSNDIVVPHIANGSSYTSSGLFVELIYTFALATVVLNVAYSVQKGNFFYGFAIGMTVTAGAAGAGNISGGSFNPALASGLQLAVCMTGSCSNISDFWLYWVAPIVGACIAALLFSQLAQPESNTTGIHEEDVMNA</sequence>
<feature type="transmembrane region" description="Helical" evidence="8">
    <location>
        <begin position="156"/>
        <end position="182"/>
    </location>
</feature>
<evidence type="ECO:0000256" key="6">
    <source>
        <dbReference type="RuleBase" id="RU000477"/>
    </source>
</evidence>
<keyword evidence="5 8" id="KW-0472">Membrane</keyword>
<dbReference type="PANTHER" id="PTHR45724:SF13">
    <property type="entry name" value="AQUAPORIN NIP1-1-RELATED"/>
    <property type="match status" value="1"/>
</dbReference>
<gene>
    <name evidence="9" type="ORF">BSAL_63110</name>
</gene>
<dbReference type="Proteomes" id="UP000051952">
    <property type="component" value="Unassembled WGS sequence"/>
</dbReference>
<dbReference type="OMA" id="ALMAIWE"/>
<dbReference type="GO" id="GO:0016020">
    <property type="term" value="C:membrane"/>
    <property type="evidence" value="ECO:0007669"/>
    <property type="project" value="UniProtKB-SubCell"/>
</dbReference>
<name>A0A0S4IS36_BODSA</name>
<dbReference type="PANTHER" id="PTHR45724">
    <property type="entry name" value="AQUAPORIN NIP2-1"/>
    <property type="match status" value="1"/>
</dbReference>
<feature type="transmembrane region" description="Helical" evidence="8">
    <location>
        <begin position="312"/>
        <end position="330"/>
    </location>
</feature>
<dbReference type="InterPro" id="IPR034294">
    <property type="entry name" value="Aquaporin_transptr"/>
</dbReference>
<dbReference type="AlphaFoldDB" id="A0A0S4IS36"/>
<reference evidence="10" key="1">
    <citation type="submission" date="2015-09" db="EMBL/GenBank/DDBJ databases">
        <authorList>
            <consortium name="Pathogen Informatics"/>
        </authorList>
    </citation>
    <scope>NUCLEOTIDE SEQUENCE [LARGE SCALE GENOMIC DNA]</scope>
    <source>
        <strain evidence="10">Lake Konstanz</strain>
    </source>
</reference>
<evidence type="ECO:0000256" key="8">
    <source>
        <dbReference type="SAM" id="Phobius"/>
    </source>
</evidence>
<accession>A0A0S4IS36</accession>
<keyword evidence="4 8" id="KW-1133">Transmembrane helix</keyword>
<comment type="similarity">
    <text evidence="6">Belongs to the MIP/aquaporin (TC 1.A.8) family.</text>
</comment>
<protein>
    <submittedName>
        <fullName evidence="9">Aquaporin-like protein, putative</fullName>
    </submittedName>
</protein>
<proteinExistence type="inferred from homology"/>
<comment type="subcellular location">
    <subcellularLocation>
        <location evidence="1">Membrane</location>
        <topology evidence="1">Multi-pass membrane protein</topology>
    </subcellularLocation>
</comment>
<evidence type="ECO:0000313" key="10">
    <source>
        <dbReference type="Proteomes" id="UP000051952"/>
    </source>
</evidence>
<keyword evidence="2 6" id="KW-0813">Transport</keyword>
<dbReference type="EMBL" id="CYKH01000341">
    <property type="protein sequence ID" value="CUF50619.1"/>
    <property type="molecule type" value="Genomic_DNA"/>
</dbReference>
<evidence type="ECO:0000256" key="2">
    <source>
        <dbReference type="ARBA" id="ARBA00022448"/>
    </source>
</evidence>
<feature type="transmembrane region" description="Helical" evidence="8">
    <location>
        <begin position="263"/>
        <end position="283"/>
    </location>
</feature>
<dbReference type="InterPro" id="IPR022357">
    <property type="entry name" value="MIP_CS"/>
</dbReference>
<dbReference type="GO" id="GO:0015267">
    <property type="term" value="F:channel activity"/>
    <property type="evidence" value="ECO:0007669"/>
    <property type="project" value="InterPro"/>
</dbReference>
<feature type="transmembrane region" description="Helical" evidence="8">
    <location>
        <begin position="116"/>
        <end position="136"/>
    </location>
</feature>
<dbReference type="PROSITE" id="PS00221">
    <property type="entry name" value="MIP"/>
    <property type="match status" value="1"/>
</dbReference>
<dbReference type="InterPro" id="IPR023271">
    <property type="entry name" value="Aquaporin-like"/>
</dbReference>
<feature type="transmembrane region" description="Helical" evidence="8">
    <location>
        <begin position="235"/>
        <end position="256"/>
    </location>
</feature>
<dbReference type="InterPro" id="IPR000425">
    <property type="entry name" value="MIP"/>
</dbReference>
<evidence type="ECO:0000256" key="7">
    <source>
        <dbReference type="SAM" id="MobiDB-lite"/>
    </source>
</evidence>
<dbReference type="Pfam" id="PF00230">
    <property type="entry name" value="MIP"/>
    <property type="match status" value="1"/>
</dbReference>
<evidence type="ECO:0000256" key="4">
    <source>
        <dbReference type="ARBA" id="ARBA00022989"/>
    </source>
</evidence>
<evidence type="ECO:0000256" key="1">
    <source>
        <dbReference type="ARBA" id="ARBA00004141"/>
    </source>
</evidence>
<keyword evidence="10" id="KW-1185">Reference proteome</keyword>
<evidence type="ECO:0000256" key="5">
    <source>
        <dbReference type="ARBA" id="ARBA00023136"/>
    </source>
</evidence>
<dbReference type="OrthoDB" id="3222at2759"/>
<keyword evidence="3 6" id="KW-0812">Transmembrane</keyword>